<proteinExistence type="predicted"/>
<reference evidence="1 2" key="1">
    <citation type="submission" date="2024-02" db="EMBL/GenBank/DDBJ databases">
        <authorList>
            <person name="Vignale AGUSTIN F."/>
            <person name="Sosa J E."/>
            <person name="Modenutti C."/>
        </authorList>
    </citation>
    <scope>NUCLEOTIDE SEQUENCE [LARGE SCALE GENOMIC DNA]</scope>
</reference>
<accession>A0ABC8TZE0</accession>
<dbReference type="EMBL" id="CAUOFW020006480">
    <property type="protein sequence ID" value="CAK9174879.1"/>
    <property type="molecule type" value="Genomic_DNA"/>
</dbReference>
<organism evidence="1 2">
    <name type="scientific">Ilex paraguariensis</name>
    <name type="common">yerba mate</name>
    <dbReference type="NCBI Taxonomy" id="185542"/>
    <lineage>
        <taxon>Eukaryota</taxon>
        <taxon>Viridiplantae</taxon>
        <taxon>Streptophyta</taxon>
        <taxon>Embryophyta</taxon>
        <taxon>Tracheophyta</taxon>
        <taxon>Spermatophyta</taxon>
        <taxon>Magnoliopsida</taxon>
        <taxon>eudicotyledons</taxon>
        <taxon>Gunneridae</taxon>
        <taxon>Pentapetalae</taxon>
        <taxon>asterids</taxon>
        <taxon>campanulids</taxon>
        <taxon>Aquifoliales</taxon>
        <taxon>Aquifoliaceae</taxon>
        <taxon>Ilex</taxon>
    </lineage>
</organism>
<comment type="caution">
    <text evidence="1">The sequence shown here is derived from an EMBL/GenBank/DDBJ whole genome shotgun (WGS) entry which is preliminary data.</text>
</comment>
<dbReference type="Pfam" id="PF12689">
    <property type="entry name" value="Acid_PPase"/>
    <property type="match status" value="1"/>
</dbReference>
<dbReference type="AlphaFoldDB" id="A0ABC8TZE0"/>
<dbReference type="PANTHER" id="PTHR17901:SF14">
    <property type="entry name" value="MAGNESIUM-DEPENDENT PHOSPHATASE 1"/>
    <property type="match status" value="1"/>
</dbReference>
<dbReference type="SUPFAM" id="SSF56784">
    <property type="entry name" value="HAD-like"/>
    <property type="match status" value="1"/>
</dbReference>
<dbReference type="InterPro" id="IPR010036">
    <property type="entry name" value="MDP_1_eu_arc"/>
</dbReference>
<dbReference type="InterPro" id="IPR023214">
    <property type="entry name" value="HAD_sf"/>
</dbReference>
<gene>
    <name evidence="1" type="ORF">ILEXP_LOCUS44655</name>
</gene>
<evidence type="ECO:0000313" key="1">
    <source>
        <dbReference type="EMBL" id="CAK9174879.1"/>
    </source>
</evidence>
<keyword evidence="2" id="KW-1185">Reference proteome</keyword>
<sequence length="424" mass="48391">MVADYLARKGVLDKADTHIISSISLPSQARALLLQDQRQIKIVRQKKSWVHLDLGMNRKLGRLFIAPFSGWLCLFLNREQDVQIVHQRSKDPFWNLLHLPAGILLNFQWSLHWTSLQWACISSIFMRWLFGSLVQWKSLQTASQDSIQSFSLEESLQNLDIFLDNFLRSSMDLSVHSSEVVFLQRCLLKISSFWIVIHLKLKRPLNAFWPWVSLPFDGCLSATELDIHLLHGFAKITRFNEEILLDIHLQHRFREEKYGLESPLSCLSQGRVFCFLESFSASGQIHWAISLASVSVPLPYEISSSAFQLLQLPIKILYALKDKGIDMAIASRSPTLGIATTFLDRLGIRSISVAEEIFSSWTHKTEHFQRIHRKTGIPFDSMLFFDDEDRNIEVVSKMGVVGWCWVSGDGDGGGGWVFGGGVVR</sequence>
<dbReference type="InterPro" id="IPR036412">
    <property type="entry name" value="HAD-like_sf"/>
</dbReference>
<evidence type="ECO:0000313" key="2">
    <source>
        <dbReference type="Proteomes" id="UP001642360"/>
    </source>
</evidence>
<dbReference type="Gene3D" id="3.40.50.1000">
    <property type="entry name" value="HAD superfamily/HAD-like"/>
    <property type="match status" value="1"/>
</dbReference>
<dbReference type="PANTHER" id="PTHR17901">
    <property type="entry name" value="MAGNESIUM-DEPENDENT PHOSPHATASE 1 MDP1"/>
    <property type="match status" value="1"/>
</dbReference>
<dbReference type="Proteomes" id="UP001642360">
    <property type="component" value="Unassembled WGS sequence"/>
</dbReference>
<name>A0ABC8TZE0_9AQUA</name>
<protein>
    <submittedName>
        <fullName evidence="1">Uncharacterized protein</fullName>
    </submittedName>
</protein>